<name>A0ABS5D6Y9_9FLAO</name>
<comment type="caution">
    <text evidence="1">The sequence shown here is derived from an EMBL/GenBank/DDBJ whole genome shotgun (WGS) entry which is preliminary data.</text>
</comment>
<proteinExistence type="predicted"/>
<evidence type="ECO:0000313" key="1">
    <source>
        <dbReference type="EMBL" id="MBQ0909762.1"/>
    </source>
</evidence>
<reference evidence="1 2" key="1">
    <citation type="submission" date="2021-04" db="EMBL/GenBank/DDBJ databases">
        <title>Description of novel Flavobacterium sp. F-328.</title>
        <authorList>
            <person name="Saticioglu I.B."/>
        </authorList>
    </citation>
    <scope>NUCLEOTIDE SEQUENCE [LARGE SCALE GENOMIC DNA]</scope>
    <source>
        <strain evidence="1 2">F-328</strain>
    </source>
</reference>
<protein>
    <submittedName>
        <fullName evidence="1">Uncharacterized protein</fullName>
    </submittedName>
</protein>
<dbReference type="RefSeq" id="WP_210791463.1">
    <property type="nucleotide sequence ID" value="NZ_JAGPXB010000016.1"/>
</dbReference>
<keyword evidence="2" id="KW-1185">Reference proteome</keyword>
<sequence>MENYLYTCQYCGKDYLPKRRVKQKYCSNSCRTRAFVMRKLKIVNMSTVEDKKESEKKSEGMSWHGVGNAAAGTLAVNALTSIFTKEENKPATKKDIQNLLGSLKQRYQPILNLAIRPDGAKAFYDLQTQSIVYLKRQLP</sequence>
<dbReference type="EMBL" id="JAGPXB010000016">
    <property type="protein sequence ID" value="MBQ0909762.1"/>
    <property type="molecule type" value="Genomic_DNA"/>
</dbReference>
<evidence type="ECO:0000313" key="2">
    <source>
        <dbReference type="Proteomes" id="UP000679008"/>
    </source>
</evidence>
<organism evidence="1 2">
    <name type="scientific">Flavobacterium erciyesense</name>
    <dbReference type="NCBI Taxonomy" id="2825842"/>
    <lineage>
        <taxon>Bacteria</taxon>
        <taxon>Pseudomonadati</taxon>
        <taxon>Bacteroidota</taxon>
        <taxon>Flavobacteriia</taxon>
        <taxon>Flavobacteriales</taxon>
        <taxon>Flavobacteriaceae</taxon>
        <taxon>Flavobacterium</taxon>
    </lineage>
</organism>
<dbReference type="Proteomes" id="UP000679008">
    <property type="component" value="Unassembled WGS sequence"/>
</dbReference>
<gene>
    <name evidence="1" type="ORF">KBJ98_13695</name>
</gene>
<accession>A0ABS5D6Y9</accession>